<keyword evidence="3" id="KW-1185">Reference proteome</keyword>
<protein>
    <recommendedName>
        <fullName evidence="4">2TM domain-containing protein</fullName>
    </recommendedName>
</protein>
<comment type="caution">
    <text evidence="2">The sequence shown here is derived from an EMBL/GenBank/DDBJ whole genome shotgun (WGS) entry which is preliminary data.</text>
</comment>
<accession>A0A235BDD9</accession>
<keyword evidence="1" id="KW-0472">Membrane</keyword>
<evidence type="ECO:0000256" key="1">
    <source>
        <dbReference type="SAM" id="Phobius"/>
    </source>
</evidence>
<proteinExistence type="predicted"/>
<feature type="transmembrane region" description="Helical" evidence="1">
    <location>
        <begin position="55"/>
        <end position="76"/>
    </location>
</feature>
<feature type="transmembrane region" description="Helical" evidence="1">
    <location>
        <begin position="193"/>
        <end position="212"/>
    </location>
</feature>
<evidence type="ECO:0000313" key="3">
    <source>
        <dbReference type="Proteomes" id="UP000215459"/>
    </source>
</evidence>
<dbReference type="EMBL" id="NOWF01000001">
    <property type="protein sequence ID" value="OYD09615.1"/>
    <property type="molecule type" value="Genomic_DNA"/>
</dbReference>
<feature type="transmembrane region" description="Helical" evidence="1">
    <location>
        <begin position="24"/>
        <end position="48"/>
    </location>
</feature>
<organism evidence="2 3">
    <name type="scientific">Paludifilum halophilum</name>
    <dbReference type="NCBI Taxonomy" id="1642702"/>
    <lineage>
        <taxon>Bacteria</taxon>
        <taxon>Bacillati</taxon>
        <taxon>Bacillota</taxon>
        <taxon>Bacilli</taxon>
        <taxon>Bacillales</taxon>
        <taxon>Thermoactinomycetaceae</taxon>
        <taxon>Paludifilum</taxon>
    </lineage>
</organism>
<feature type="transmembrane region" description="Helical" evidence="1">
    <location>
        <begin position="163"/>
        <end position="181"/>
    </location>
</feature>
<sequence>MMVKGQDTYLKGRGNMSFLAEYKWYILITAEVLFWVFSISFLILRYWFQLNRASLIFLVLFIANDLFILSLAVLDYMRTGEFSNYQLIIAAILIYALTYGKKDFKKLDAYLKEKVEQWKNPFRYTGQNTHKPKTAHKGSKAPTGGNLDWEHARKERKNWFKHLFIYAIAHGIYFLINLLKLEIISFETLSNISSIWTIILVVDGLYSLSFTISPRKKK</sequence>
<gene>
    <name evidence="2" type="ORF">CHM34_00980</name>
</gene>
<dbReference type="AlphaFoldDB" id="A0A235BDD9"/>
<keyword evidence="1" id="KW-0812">Transmembrane</keyword>
<evidence type="ECO:0000313" key="2">
    <source>
        <dbReference type="EMBL" id="OYD09615.1"/>
    </source>
</evidence>
<evidence type="ECO:0008006" key="4">
    <source>
        <dbReference type="Google" id="ProtNLM"/>
    </source>
</evidence>
<name>A0A235BDD9_9BACL</name>
<reference evidence="2 3" key="1">
    <citation type="submission" date="2017-07" db="EMBL/GenBank/DDBJ databases">
        <title>The genome sequence of Paludifilum halophilum highlights mechanisms for microbial adaptation to high salt environemnts.</title>
        <authorList>
            <person name="Belbahri L."/>
        </authorList>
    </citation>
    <scope>NUCLEOTIDE SEQUENCE [LARGE SCALE GENOMIC DNA]</scope>
    <source>
        <strain evidence="2 3">DSM 102817</strain>
    </source>
</reference>
<keyword evidence="1" id="KW-1133">Transmembrane helix</keyword>
<feature type="transmembrane region" description="Helical" evidence="1">
    <location>
        <begin position="82"/>
        <end position="100"/>
    </location>
</feature>
<dbReference type="Proteomes" id="UP000215459">
    <property type="component" value="Unassembled WGS sequence"/>
</dbReference>